<feature type="transmembrane region" description="Helical" evidence="1">
    <location>
        <begin position="78"/>
        <end position="95"/>
    </location>
</feature>
<accession>A0A0G1EK11</accession>
<name>A0A0G1EK11_9BACT</name>
<dbReference type="STRING" id="1618436.UV59_C0041G0008"/>
<reference evidence="2 3" key="1">
    <citation type="journal article" date="2015" name="Nature">
        <title>rRNA introns, odd ribosomes, and small enigmatic genomes across a large radiation of phyla.</title>
        <authorList>
            <person name="Brown C.T."/>
            <person name="Hug L.A."/>
            <person name="Thomas B.C."/>
            <person name="Sharon I."/>
            <person name="Castelle C.J."/>
            <person name="Singh A."/>
            <person name="Wilkins M.J."/>
            <person name="Williams K.H."/>
            <person name="Banfield J.F."/>
        </authorList>
    </citation>
    <scope>NUCLEOTIDE SEQUENCE [LARGE SCALE GENOMIC DNA]</scope>
</reference>
<sequence length="102" mass="11573">MPVNENFVVIYLSKLFMPFKTRASKQKASLKWTTLVEGGQAKYISKSRSLKGDNVPDETQLVQKQQKIYAEPNIKTEIVKIALMALLVIGFQIVLKFSHIGF</sequence>
<keyword evidence="1" id="KW-1133">Transmembrane helix</keyword>
<dbReference type="AlphaFoldDB" id="A0A0G1EK11"/>
<gene>
    <name evidence="2" type="ORF">UV59_C0041G0008</name>
</gene>
<evidence type="ECO:0000313" key="2">
    <source>
        <dbReference type="EMBL" id="KKS83376.1"/>
    </source>
</evidence>
<dbReference type="Proteomes" id="UP000034543">
    <property type="component" value="Unassembled WGS sequence"/>
</dbReference>
<proteinExistence type="predicted"/>
<dbReference type="EMBL" id="LCFB01000041">
    <property type="protein sequence ID" value="KKS83376.1"/>
    <property type="molecule type" value="Genomic_DNA"/>
</dbReference>
<keyword evidence="1" id="KW-0472">Membrane</keyword>
<evidence type="ECO:0000313" key="3">
    <source>
        <dbReference type="Proteomes" id="UP000034543"/>
    </source>
</evidence>
<organism evidence="2 3">
    <name type="scientific">Candidatus Gottesmanbacteria bacterium GW2011_GWA1_43_11</name>
    <dbReference type="NCBI Taxonomy" id="1618436"/>
    <lineage>
        <taxon>Bacteria</taxon>
        <taxon>Candidatus Gottesmaniibacteriota</taxon>
    </lineage>
</organism>
<evidence type="ECO:0000256" key="1">
    <source>
        <dbReference type="SAM" id="Phobius"/>
    </source>
</evidence>
<comment type="caution">
    <text evidence="2">The sequence shown here is derived from an EMBL/GenBank/DDBJ whole genome shotgun (WGS) entry which is preliminary data.</text>
</comment>
<keyword evidence="1" id="KW-0812">Transmembrane</keyword>
<protein>
    <submittedName>
        <fullName evidence="2">Uncharacterized protein</fullName>
    </submittedName>
</protein>